<reference evidence="11 12" key="1">
    <citation type="journal article" date="2017" name="Curr. Biol.">
        <title>Genome architecture and evolution of a unichromosomal asexual nematode.</title>
        <authorList>
            <person name="Fradin H."/>
            <person name="Zegar C."/>
            <person name="Gutwein M."/>
            <person name="Lucas J."/>
            <person name="Kovtun M."/>
            <person name="Corcoran D."/>
            <person name="Baugh L.R."/>
            <person name="Kiontke K."/>
            <person name="Gunsalus K."/>
            <person name="Fitch D.H."/>
            <person name="Piano F."/>
        </authorList>
    </citation>
    <scope>NUCLEOTIDE SEQUENCE [LARGE SCALE GENOMIC DNA]</scope>
    <source>
        <strain evidence="11">PF1309</strain>
    </source>
</reference>
<evidence type="ECO:0000313" key="11">
    <source>
        <dbReference type="EMBL" id="PAV62370.1"/>
    </source>
</evidence>
<keyword evidence="12" id="KW-1185">Reference proteome</keyword>
<dbReference type="Pfam" id="PF00005">
    <property type="entry name" value="ABC_tran"/>
    <property type="match status" value="1"/>
</dbReference>
<dbReference type="InterPro" id="IPR017871">
    <property type="entry name" value="ABC_transporter-like_CS"/>
</dbReference>
<dbReference type="PROSITE" id="PS00211">
    <property type="entry name" value="ABC_TRANSPORTER_1"/>
    <property type="match status" value="1"/>
</dbReference>
<feature type="transmembrane region" description="Helical" evidence="8">
    <location>
        <begin position="228"/>
        <end position="250"/>
    </location>
</feature>
<dbReference type="EMBL" id="LIAE01010373">
    <property type="protein sequence ID" value="PAV62370.1"/>
    <property type="molecule type" value="Genomic_DNA"/>
</dbReference>
<dbReference type="Gene3D" id="3.40.50.300">
    <property type="entry name" value="P-loop containing nucleotide triphosphate hydrolases"/>
    <property type="match status" value="2"/>
</dbReference>
<keyword evidence="3 8" id="KW-0812">Transmembrane</keyword>
<dbReference type="InterPro" id="IPR011527">
    <property type="entry name" value="ABC1_TM_dom"/>
</dbReference>
<dbReference type="InterPro" id="IPR027417">
    <property type="entry name" value="P-loop_NTPase"/>
</dbReference>
<evidence type="ECO:0000256" key="2">
    <source>
        <dbReference type="ARBA" id="ARBA00022448"/>
    </source>
</evidence>
<keyword evidence="5" id="KW-0067">ATP-binding</keyword>
<comment type="caution">
    <text evidence="11">The sequence shown here is derived from an EMBL/GenBank/DDBJ whole genome shotgun (WGS) entry which is preliminary data.</text>
</comment>
<feature type="transmembrane region" description="Helical" evidence="8">
    <location>
        <begin position="150"/>
        <end position="172"/>
    </location>
</feature>
<dbReference type="GO" id="GO:0016020">
    <property type="term" value="C:membrane"/>
    <property type="evidence" value="ECO:0007669"/>
    <property type="project" value="UniProtKB-SubCell"/>
</dbReference>
<evidence type="ECO:0000256" key="7">
    <source>
        <dbReference type="ARBA" id="ARBA00023136"/>
    </source>
</evidence>
<protein>
    <recommendedName>
        <fullName evidence="13">ABC transmembrane type-1 domain-containing protein</fullName>
    </recommendedName>
</protein>
<evidence type="ECO:0000259" key="10">
    <source>
        <dbReference type="PROSITE" id="PS50929"/>
    </source>
</evidence>
<dbReference type="InterPro" id="IPR039421">
    <property type="entry name" value="Type_1_exporter"/>
</dbReference>
<keyword evidence="2" id="KW-0813">Transport</keyword>
<evidence type="ECO:0000259" key="9">
    <source>
        <dbReference type="PROSITE" id="PS50893"/>
    </source>
</evidence>
<dbReference type="PANTHER" id="PTHR24221:SF503">
    <property type="entry name" value="MITOCHONDRIAL POTASSIUM CHANNEL ATP-BINDING SUBUNIT"/>
    <property type="match status" value="1"/>
</dbReference>
<dbReference type="SMART" id="SM00382">
    <property type="entry name" value="AAA"/>
    <property type="match status" value="1"/>
</dbReference>
<organism evidence="11 12">
    <name type="scientific">Diploscapter pachys</name>
    <dbReference type="NCBI Taxonomy" id="2018661"/>
    <lineage>
        <taxon>Eukaryota</taxon>
        <taxon>Metazoa</taxon>
        <taxon>Ecdysozoa</taxon>
        <taxon>Nematoda</taxon>
        <taxon>Chromadorea</taxon>
        <taxon>Rhabditida</taxon>
        <taxon>Rhabditina</taxon>
        <taxon>Rhabditomorpha</taxon>
        <taxon>Rhabditoidea</taxon>
        <taxon>Rhabditidae</taxon>
        <taxon>Diploscapter</taxon>
    </lineage>
</organism>
<dbReference type="InterPro" id="IPR003439">
    <property type="entry name" value="ABC_transporter-like_ATP-bd"/>
</dbReference>
<accession>A0A2A2JKU2</accession>
<dbReference type="GO" id="GO:0016887">
    <property type="term" value="F:ATP hydrolysis activity"/>
    <property type="evidence" value="ECO:0007669"/>
    <property type="project" value="InterPro"/>
</dbReference>
<dbReference type="InterPro" id="IPR003593">
    <property type="entry name" value="AAA+_ATPase"/>
</dbReference>
<evidence type="ECO:0000256" key="4">
    <source>
        <dbReference type="ARBA" id="ARBA00022741"/>
    </source>
</evidence>
<feature type="domain" description="ABC transporter" evidence="9">
    <location>
        <begin position="429"/>
        <end position="610"/>
    </location>
</feature>
<feature type="transmembrane region" description="Helical" evidence="8">
    <location>
        <begin position="367"/>
        <end position="387"/>
    </location>
</feature>
<evidence type="ECO:0000256" key="3">
    <source>
        <dbReference type="ARBA" id="ARBA00022692"/>
    </source>
</evidence>
<sequence>MSFPKGIKTLACVGKTTITIAHRLSTIRNSDRIIVINKGQIFETGSHQELIDKRGEYYQMVMAQSLTDVEEEDENLHEWKQPASRQTSHELYPERHSIRQQFSHTSVASLNEQDEDDLERLKRELAEEGASKSNAYSKTGEEVLTEGQQWAWIIFYIGLAECVCILIFRLAFEIASENMVFKIQVDCFRQLLRMPCAFFDDPKHSSERLSTRLAADSANARWGMDYPLGYFFSTGTGFVIAVVVASIYGWRMAILTASSFPFILYLDHRLGVYLERVYNKDSKVLEAASRVAMESIDNIKTVRSLTMEKVVMKRFTDLISVSHNEYKRRAKIQAFVIAFTGSFFYFVYCLNYAYGAYLVVNGTMWPIHVYIVLFCIAEVMHASDYAIGYFPDYIKARYAIGLIFKLLNDKPPFNNLSQTGAKPRETTEVSLKEVEFRYPQRQNQTVLRDFSLLFPSGKTTALVGASGCGKSSTISLIERFYDPNSGLVLLGGTPVPNIQPKYLRSKLSLVSQEPVLFDRTIRENIIYGLENDNISHERIQQVLEQANIKNFIDTLPEGIETNIGERGTQLSGGQKQRIAISRALIRNPDILLLDEATSAMDSQNEAVINIL</sequence>
<dbReference type="Pfam" id="PF00664">
    <property type="entry name" value="ABC_membrane"/>
    <property type="match status" value="1"/>
</dbReference>
<dbReference type="STRING" id="2018661.A0A2A2JKU2"/>
<feature type="domain" description="ABC transmembrane type-1" evidence="10">
    <location>
        <begin position="150"/>
        <end position="395"/>
    </location>
</feature>
<dbReference type="GO" id="GO:0140359">
    <property type="term" value="F:ABC-type transporter activity"/>
    <property type="evidence" value="ECO:0007669"/>
    <property type="project" value="InterPro"/>
</dbReference>
<dbReference type="SUPFAM" id="SSF90123">
    <property type="entry name" value="ABC transporter transmembrane region"/>
    <property type="match status" value="1"/>
</dbReference>
<keyword evidence="7 8" id="KW-0472">Membrane</keyword>
<feature type="transmembrane region" description="Helical" evidence="8">
    <location>
        <begin position="334"/>
        <end position="355"/>
    </location>
</feature>
<dbReference type="FunFam" id="3.40.50.300:FF:000604">
    <property type="entry name" value="ABC transporter B family member 28"/>
    <property type="match status" value="1"/>
</dbReference>
<dbReference type="PROSITE" id="PS50929">
    <property type="entry name" value="ABC_TM1F"/>
    <property type="match status" value="1"/>
</dbReference>
<name>A0A2A2JKU2_9BILA</name>
<gene>
    <name evidence="11" type="ORF">WR25_19599</name>
</gene>
<dbReference type="CDD" id="cd18578">
    <property type="entry name" value="ABC_6TM_Pgp_ABCB1_D2_like"/>
    <property type="match status" value="1"/>
</dbReference>
<dbReference type="GO" id="GO:0005737">
    <property type="term" value="C:cytoplasm"/>
    <property type="evidence" value="ECO:0007669"/>
    <property type="project" value="UniProtKB-ARBA"/>
</dbReference>
<evidence type="ECO:0000256" key="8">
    <source>
        <dbReference type="SAM" id="Phobius"/>
    </source>
</evidence>
<dbReference type="Proteomes" id="UP000218231">
    <property type="component" value="Unassembled WGS sequence"/>
</dbReference>
<dbReference type="InterPro" id="IPR036640">
    <property type="entry name" value="ABC1_TM_sf"/>
</dbReference>
<evidence type="ECO:0000256" key="1">
    <source>
        <dbReference type="ARBA" id="ARBA00004141"/>
    </source>
</evidence>
<evidence type="ECO:0008006" key="13">
    <source>
        <dbReference type="Google" id="ProtNLM"/>
    </source>
</evidence>
<comment type="subcellular location">
    <subcellularLocation>
        <location evidence="1">Membrane</location>
        <topology evidence="1">Multi-pass membrane protein</topology>
    </subcellularLocation>
</comment>
<dbReference type="PANTHER" id="PTHR24221">
    <property type="entry name" value="ATP-BINDING CASSETTE SUB-FAMILY B"/>
    <property type="match status" value="1"/>
</dbReference>
<evidence type="ECO:0000313" key="12">
    <source>
        <dbReference type="Proteomes" id="UP000218231"/>
    </source>
</evidence>
<dbReference type="Gene3D" id="1.20.1560.10">
    <property type="entry name" value="ABC transporter type 1, transmembrane domain"/>
    <property type="match status" value="2"/>
</dbReference>
<dbReference type="OrthoDB" id="6500128at2759"/>
<dbReference type="AlphaFoldDB" id="A0A2A2JKU2"/>
<evidence type="ECO:0000256" key="6">
    <source>
        <dbReference type="ARBA" id="ARBA00022989"/>
    </source>
</evidence>
<dbReference type="PROSITE" id="PS50893">
    <property type="entry name" value="ABC_TRANSPORTER_2"/>
    <property type="match status" value="1"/>
</dbReference>
<dbReference type="SUPFAM" id="SSF52540">
    <property type="entry name" value="P-loop containing nucleoside triphosphate hydrolases"/>
    <property type="match status" value="2"/>
</dbReference>
<dbReference type="GO" id="GO:0005524">
    <property type="term" value="F:ATP binding"/>
    <property type="evidence" value="ECO:0007669"/>
    <property type="project" value="UniProtKB-KW"/>
</dbReference>
<proteinExistence type="predicted"/>
<keyword evidence="4" id="KW-0547">Nucleotide-binding</keyword>
<evidence type="ECO:0000256" key="5">
    <source>
        <dbReference type="ARBA" id="ARBA00022840"/>
    </source>
</evidence>
<keyword evidence="6 8" id="KW-1133">Transmembrane helix</keyword>